<accession>A0ABU9LB79</accession>
<organism evidence="6 7">
    <name type="scientific">Xanthomonas protegens</name>
    <dbReference type="NCBI Taxonomy" id="3380705"/>
    <lineage>
        <taxon>Bacteria</taxon>
        <taxon>Pseudomonadati</taxon>
        <taxon>Pseudomonadota</taxon>
        <taxon>Gammaproteobacteria</taxon>
        <taxon>Lysobacterales</taxon>
        <taxon>Lysobacteraceae</taxon>
        <taxon>Xanthomonas</taxon>
    </lineage>
</organism>
<dbReference type="InterPro" id="IPR004410">
    <property type="entry name" value="Malonyl_CoA-ACP_transAc_FabD"/>
</dbReference>
<evidence type="ECO:0000256" key="4">
    <source>
        <dbReference type="ARBA" id="ARBA00048462"/>
    </source>
</evidence>
<evidence type="ECO:0000256" key="3">
    <source>
        <dbReference type="ARBA" id="ARBA00023315"/>
    </source>
</evidence>
<comment type="catalytic activity">
    <reaction evidence="4">
        <text>holo-[ACP] + malonyl-CoA = malonyl-[ACP] + CoA</text>
        <dbReference type="Rhea" id="RHEA:41792"/>
        <dbReference type="Rhea" id="RHEA-COMP:9623"/>
        <dbReference type="Rhea" id="RHEA-COMP:9685"/>
        <dbReference type="ChEBI" id="CHEBI:57287"/>
        <dbReference type="ChEBI" id="CHEBI:57384"/>
        <dbReference type="ChEBI" id="CHEBI:64479"/>
        <dbReference type="ChEBI" id="CHEBI:78449"/>
        <dbReference type="EC" id="2.3.1.39"/>
    </reaction>
</comment>
<dbReference type="Gene3D" id="3.40.366.10">
    <property type="entry name" value="Malonyl-Coenzyme A Acyl Carrier Protein, domain 2"/>
    <property type="match status" value="2"/>
</dbReference>
<protein>
    <recommendedName>
        <fullName evidence="1">[acyl-carrier-protein] S-malonyltransferase</fullName>
        <ecNumber evidence="1">2.3.1.39</ecNumber>
    </recommendedName>
</protein>
<dbReference type="EMBL" id="JAQJCQ010000008">
    <property type="protein sequence ID" value="MEL4891903.1"/>
    <property type="molecule type" value="Genomic_DNA"/>
</dbReference>
<dbReference type="Pfam" id="PF00698">
    <property type="entry name" value="Acyl_transf_1"/>
    <property type="match status" value="2"/>
</dbReference>
<evidence type="ECO:0000313" key="7">
    <source>
        <dbReference type="Proteomes" id="UP001486626"/>
    </source>
</evidence>
<keyword evidence="3 6" id="KW-0012">Acyltransferase</keyword>
<evidence type="ECO:0000259" key="5">
    <source>
        <dbReference type="SMART" id="SM00827"/>
    </source>
</evidence>
<dbReference type="InterPro" id="IPR001227">
    <property type="entry name" value="Ac_transferase_dom_sf"/>
</dbReference>
<sequence length="614" mass="66196">MTTVWVFPGQGSQHKGMGGELFGRYPELVAQADAVLGYSLRELCLEDPGNLLSQTEHTQPALFAVSALAFLQARDDGAAVPTVFAGHSLGEFAALFAAGAFDFATGIELVAKRGALMARAPRGAMAAVIGPDLARVRTILRQSGLSGVDVANINSDSQHVLSGLHEDIDRCEPVFAEAGARFVRLRVSAAFHSRYMREVESAYAEFVGRLSEQGRLHPLCADVVSNRTARPHAREAWLPKLIEQISHPVNWYESMSWLLAQGEVALREIGPGDVLSGLFAKIRKAPMILSAAQQPAPIAAKSRIVFMYSGQGSQYYGMGRELYATNAAFREAMDACNAVYREMTSRDLIAELYDEANRRREMTDIGLSHPAIFSIGYGLTQAMAHAGIRPDAVLGYSLGEYAASVAAGTLSHEHAMRIVIRQAGVFRSEAAGGGMLTVLAPVGHFHSHPELYPDTVIGSVNFDGNFVVSGSRAAIEDTRRRLDARAVVSMSLPVEYPFHSPLLAPIEGTFLRMFDGVPISAPSIAQYSSATGGRLERVEPSHYWKVTSQMVDFRAAIAAIAAEGPCRFVDLGSTGTLSGFIKYGYGDRLEQIVTINQFGRNAETVAGAIDKLAA</sequence>
<keyword evidence="7" id="KW-1185">Reference proteome</keyword>
<dbReference type="RefSeq" id="WP_342073462.1">
    <property type="nucleotide sequence ID" value="NZ_JAQJCQ010000008.1"/>
</dbReference>
<evidence type="ECO:0000256" key="1">
    <source>
        <dbReference type="ARBA" id="ARBA00013258"/>
    </source>
</evidence>
<dbReference type="SMART" id="SM00827">
    <property type="entry name" value="PKS_AT"/>
    <property type="match status" value="2"/>
</dbReference>
<feature type="domain" description="Malonyl-CoA:ACP transacylase (MAT)" evidence="5">
    <location>
        <begin position="307"/>
        <end position="612"/>
    </location>
</feature>
<proteinExistence type="predicted"/>
<dbReference type="PANTHER" id="PTHR42681">
    <property type="entry name" value="MALONYL-COA-ACYL CARRIER PROTEIN TRANSACYLASE, MITOCHONDRIAL"/>
    <property type="match status" value="1"/>
</dbReference>
<dbReference type="SUPFAM" id="SSF52151">
    <property type="entry name" value="FabD/lysophospholipase-like"/>
    <property type="match status" value="2"/>
</dbReference>
<name>A0ABU9LB79_9XANT</name>
<dbReference type="InterPro" id="IPR014043">
    <property type="entry name" value="Acyl_transferase_dom"/>
</dbReference>
<dbReference type="InterPro" id="IPR050858">
    <property type="entry name" value="Mal-CoA-ACP_Trans/PKS_FabD"/>
</dbReference>
<gene>
    <name evidence="6" type="primary">fabD</name>
    <name evidence="6" type="ORF">PIQ37_10730</name>
</gene>
<dbReference type="NCBIfam" id="TIGR00128">
    <property type="entry name" value="fabD"/>
    <property type="match status" value="1"/>
</dbReference>
<dbReference type="EC" id="2.3.1.39" evidence="1"/>
<reference evidence="6 7" key="1">
    <citation type="journal article" date="2024" name="FEMS Microbiol. Lett.">
        <title>Xanthomonas protegens sp. nov., a novel rice seed-associated bacterium, provides in vivo protection against X. oryzae pv. oryzae, the bacterial leaf blight pathogen.</title>
        <authorList>
            <person name="Rana R."/>
            <person name="Sharma A."/>
            <person name="Madhavan V.N."/>
            <person name="Korpole S."/>
            <person name="Sonti R.V."/>
            <person name="Patel H.K."/>
            <person name="Patil P.B."/>
        </authorList>
    </citation>
    <scope>NUCLEOTIDE SEQUENCE [LARGE SCALE GENOMIC DNA]</scope>
    <source>
        <strain evidence="6 7">PPL118</strain>
    </source>
</reference>
<keyword evidence="2 6" id="KW-0808">Transferase</keyword>
<evidence type="ECO:0000256" key="2">
    <source>
        <dbReference type="ARBA" id="ARBA00022679"/>
    </source>
</evidence>
<dbReference type="SUPFAM" id="SSF55048">
    <property type="entry name" value="Probable ACP-binding domain of malonyl-CoA ACP transacylase"/>
    <property type="match status" value="2"/>
</dbReference>
<dbReference type="InterPro" id="IPR016035">
    <property type="entry name" value="Acyl_Trfase/lysoPLipase"/>
</dbReference>
<comment type="caution">
    <text evidence="6">The sequence shown here is derived from an EMBL/GenBank/DDBJ whole genome shotgun (WGS) entry which is preliminary data.</text>
</comment>
<dbReference type="Gene3D" id="3.30.70.250">
    <property type="entry name" value="Malonyl-CoA ACP transacylase, ACP-binding"/>
    <property type="match status" value="1"/>
</dbReference>
<dbReference type="GO" id="GO:0004314">
    <property type="term" value="F:[acyl-carrier-protein] S-malonyltransferase activity"/>
    <property type="evidence" value="ECO:0007669"/>
    <property type="project" value="UniProtKB-EC"/>
</dbReference>
<dbReference type="Proteomes" id="UP001486626">
    <property type="component" value="Unassembled WGS sequence"/>
</dbReference>
<dbReference type="PANTHER" id="PTHR42681:SF1">
    <property type="entry name" value="MALONYL-COA-ACYL CARRIER PROTEIN TRANSACYLASE, MITOCHONDRIAL"/>
    <property type="match status" value="1"/>
</dbReference>
<dbReference type="InterPro" id="IPR016036">
    <property type="entry name" value="Malonyl_transacylase_ACP-bd"/>
</dbReference>
<feature type="domain" description="Malonyl-CoA:ACP transacylase (MAT)" evidence="5">
    <location>
        <begin position="6"/>
        <end position="297"/>
    </location>
</feature>
<evidence type="ECO:0000313" key="6">
    <source>
        <dbReference type="EMBL" id="MEL4891903.1"/>
    </source>
</evidence>